<protein>
    <recommendedName>
        <fullName evidence="13">Cytochrome P450</fullName>
    </recommendedName>
</protein>
<evidence type="ECO:0000256" key="2">
    <source>
        <dbReference type="ARBA" id="ARBA00005179"/>
    </source>
</evidence>
<sequence>MDGLKFSPVQFTLAAGLAFLVYKVVTRKTTTLPGPPGLPIIGNLLDLNVEYLYTKCHEWGQQYGDVFRLNALGETMVIVNSAEAANEFFDKRGTKYSGRPYMPMITELMGWEWSFTFMPYGQRWKEMRGLFHRNYHAGMPEHRMPAVEEAQKLVVSLHKNPEKYSDHMKCYTAGLIIKRTYGYNVDSMEDSLLRLVDDTNKTTSIAVTPGKFWVNLFPSMKYIPEWMIPGGGFKKQAREWKQLTDAMVDVPFQMVKGKLANGSAEMSFVSSCLETDTSSSHWNLTDKLIKETAAVAYAAGADTTFSVLRTFTLYMALNPDIQQRIQAEIDAACHDKIPTFRDRPQLPLMEATLVETMRLVPPLPLAVPHSLDEDDVYKGMFIPKGSLVLPNLWAILRDEKQYPNPSQFNPDRYASKPGLMDKTVGAIFGYGRRSCAGKGLALDTAWVAMVTMVSLFDIVKPKDQEINIKVMPGAASHMAPFPCTFSPRAKALGTLEELAQDVAAKRAARA</sequence>
<dbReference type="CDD" id="cd11065">
    <property type="entry name" value="CYP64-like"/>
    <property type="match status" value="1"/>
</dbReference>
<keyword evidence="6 10" id="KW-0560">Oxidoreductase</keyword>
<evidence type="ECO:0000256" key="10">
    <source>
        <dbReference type="RuleBase" id="RU000461"/>
    </source>
</evidence>
<evidence type="ECO:0000313" key="11">
    <source>
        <dbReference type="EMBL" id="KAK7043912.1"/>
    </source>
</evidence>
<organism evidence="11 12">
    <name type="scientific">Paramarasmius palmivorus</name>
    <dbReference type="NCBI Taxonomy" id="297713"/>
    <lineage>
        <taxon>Eukaryota</taxon>
        <taxon>Fungi</taxon>
        <taxon>Dikarya</taxon>
        <taxon>Basidiomycota</taxon>
        <taxon>Agaricomycotina</taxon>
        <taxon>Agaricomycetes</taxon>
        <taxon>Agaricomycetidae</taxon>
        <taxon>Agaricales</taxon>
        <taxon>Marasmiineae</taxon>
        <taxon>Marasmiaceae</taxon>
        <taxon>Paramarasmius</taxon>
    </lineage>
</organism>
<comment type="cofactor">
    <cofactor evidence="1 9">
        <name>heme</name>
        <dbReference type="ChEBI" id="CHEBI:30413"/>
    </cofactor>
</comment>
<reference evidence="11 12" key="1">
    <citation type="submission" date="2024-01" db="EMBL/GenBank/DDBJ databases">
        <title>A draft genome for a cacao thread blight-causing isolate of Paramarasmius palmivorus.</title>
        <authorList>
            <person name="Baruah I.K."/>
            <person name="Bukari Y."/>
            <person name="Amoako-Attah I."/>
            <person name="Meinhardt L.W."/>
            <person name="Bailey B.A."/>
            <person name="Cohen S.P."/>
        </authorList>
    </citation>
    <scope>NUCLEOTIDE SEQUENCE [LARGE SCALE GENOMIC DNA]</scope>
    <source>
        <strain evidence="11 12">GH-12</strain>
    </source>
</reference>
<evidence type="ECO:0000256" key="9">
    <source>
        <dbReference type="PIRSR" id="PIRSR602401-1"/>
    </source>
</evidence>
<evidence type="ECO:0000256" key="4">
    <source>
        <dbReference type="ARBA" id="ARBA00022617"/>
    </source>
</evidence>
<comment type="caution">
    <text evidence="11">The sequence shown here is derived from an EMBL/GenBank/DDBJ whole genome shotgun (WGS) entry which is preliminary data.</text>
</comment>
<evidence type="ECO:0000256" key="8">
    <source>
        <dbReference type="ARBA" id="ARBA00023033"/>
    </source>
</evidence>
<dbReference type="InterPro" id="IPR017972">
    <property type="entry name" value="Cyt_P450_CS"/>
</dbReference>
<name>A0AAW0CXE5_9AGAR</name>
<gene>
    <name evidence="11" type="ORF">VNI00_008078</name>
</gene>
<dbReference type="AlphaFoldDB" id="A0AAW0CXE5"/>
<comment type="pathway">
    <text evidence="2">Secondary metabolite biosynthesis.</text>
</comment>
<dbReference type="PANTHER" id="PTHR46300">
    <property type="entry name" value="P450, PUTATIVE (EUROFUNG)-RELATED-RELATED"/>
    <property type="match status" value="1"/>
</dbReference>
<dbReference type="InterPro" id="IPR050364">
    <property type="entry name" value="Cytochrome_P450_fung"/>
</dbReference>
<dbReference type="Pfam" id="PF00067">
    <property type="entry name" value="p450"/>
    <property type="match status" value="1"/>
</dbReference>
<evidence type="ECO:0000256" key="5">
    <source>
        <dbReference type="ARBA" id="ARBA00022723"/>
    </source>
</evidence>
<dbReference type="GO" id="GO:0016705">
    <property type="term" value="F:oxidoreductase activity, acting on paired donors, with incorporation or reduction of molecular oxygen"/>
    <property type="evidence" value="ECO:0007669"/>
    <property type="project" value="InterPro"/>
</dbReference>
<feature type="binding site" description="axial binding residue" evidence="9">
    <location>
        <position position="435"/>
    </location>
    <ligand>
        <name>heme</name>
        <dbReference type="ChEBI" id="CHEBI:30413"/>
    </ligand>
    <ligandPart>
        <name>Fe</name>
        <dbReference type="ChEBI" id="CHEBI:18248"/>
    </ligandPart>
</feature>
<keyword evidence="12" id="KW-1185">Reference proteome</keyword>
<dbReference type="InterPro" id="IPR001128">
    <property type="entry name" value="Cyt_P450"/>
</dbReference>
<dbReference type="PRINTS" id="PR00385">
    <property type="entry name" value="P450"/>
</dbReference>
<dbReference type="GO" id="GO:0005506">
    <property type="term" value="F:iron ion binding"/>
    <property type="evidence" value="ECO:0007669"/>
    <property type="project" value="InterPro"/>
</dbReference>
<evidence type="ECO:0000256" key="1">
    <source>
        <dbReference type="ARBA" id="ARBA00001971"/>
    </source>
</evidence>
<keyword evidence="4 9" id="KW-0349">Heme</keyword>
<dbReference type="PANTHER" id="PTHR46300:SF7">
    <property type="entry name" value="P450, PUTATIVE (EUROFUNG)-RELATED"/>
    <property type="match status" value="1"/>
</dbReference>
<evidence type="ECO:0008006" key="13">
    <source>
        <dbReference type="Google" id="ProtNLM"/>
    </source>
</evidence>
<keyword evidence="5 9" id="KW-0479">Metal-binding</keyword>
<dbReference type="Proteomes" id="UP001383192">
    <property type="component" value="Unassembled WGS sequence"/>
</dbReference>
<accession>A0AAW0CXE5</accession>
<evidence type="ECO:0000313" key="12">
    <source>
        <dbReference type="Proteomes" id="UP001383192"/>
    </source>
</evidence>
<dbReference type="GO" id="GO:0004497">
    <property type="term" value="F:monooxygenase activity"/>
    <property type="evidence" value="ECO:0007669"/>
    <property type="project" value="UniProtKB-KW"/>
</dbReference>
<comment type="similarity">
    <text evidence="3 10">Belongs to the cytochrome P450 family.</text>
</comment>
<dbReference type="InterPro" id="IPR036396">
    <property type="entry name" value="Cyt_P450_sf"/>
</dbReference>
<dbReference type="Gene3D" id="1.10.630.10">
    <property type="entry name" value="Cytochrome P450"/>
    <property type="match status" value="1"/>
</dbReference>
<dbReference type="PRINTS" id="PR00463">
    <property type="entry name" value="EP450I"/>
</dbReference>
<dbReference type="GO" id="GO:0020037">
    <property type="term" value="F:heme binding"/>
    <property type="evidence" value="ECO:0007669"/>
    <property type="project" value="InterPro"/>
</dbReference>
<evidence type="ECO:0000256" key="7">
    <source>
        <dbReference type="ARBA" id="ARBA00023004"/>
    </source>
</evidence>
<evidence type="ECO:0000256" key="6">
    <source>
        <dbReference type="ARBA" id="ARBA00023002"/>
    </source>
</evidence>
<proteinExistence type="inferred from homology"/>
<dbReference type="SUPFAM" id="SSF48264">
    <property type="entry name" value="Cytochrome P450"/>
    <property type="match status" value="1"/>
</dbReference>
<dbReference type="InterPro" id="IPR002401">
    <property type="entry name" value="Cyt_P450_E_grp-I"/>
</dbReference>
<keyword evidence="7 9" id="KW-0408">Iron</keyword>
<dbReference type="PROSITE" id="PS00086">
    <property type="entry name" value="CYTOCHROME_P450"/>
    <property type="match status" value="1"/>
</dbReference>
<evidence type="ECO:0000256" key="3">
    <source>
        <dbReference type="ARBA" id="ARBA00010617"/>
    </source>
</evidence>
<dbReference type="EMBL" id="JAYKXP010000027">
    <property type="protein sequence ID" value="KAK7043912.1"/>
    <property type="molecule type" value="Genomic_DNA"/>
</dbReference>
<keyword evidence="8 10" id="KW-0503">Monooxygenase</keyword>